<feature type="active site" evidence="11">
    <location>
        <position position="267"/>
    </location>
</feature>
<dbReference type="GO" id="GO:0006313">
    <property type="term" value="P:DNA transposition"/>
    <property type="evidence" value="ECO:0007669"/>
    <property type="project" value="UniProtKB-UniRule"/>
</dbReference>
<dbReference type="HAMAP" id="MF_01808">
    <property type="entry name" value="Recomb_XerC_XerD"/>
    <property type="match status" value="1"/>
</dbReference>
<dbReference type="Proteomes" id="UP000076625">
    <property type="component" value="Unassembled WGS sequence"/>
</dbReference>
<dbReference type="GO" id="GO:0003677">
    <property type="term" value="F:DNA binding"/>
    <property type="evidence" value="ECO:0007669"/>
    <property type="project" value="UniProtKB-UniRule"/>
</dbReference>
<evidence type="ECO:0000259" key="13">
    <source>
        <dbReference type="PROSITE" id="PS51900"/>
    </source>
</evidence>
<keyword evidence="7 11" id="KW-0229">DNA integration</keyword>
<keyword evidence="6 11" id="KW-0159">Chromosome partition</keyword>
<comment type="similarity">
    <text evidence="2 11">Belongs to the 'phage' integrase family. XerD subfamily.</text>
</comment>
<comment type="subunit">
    <text evidence="11">Forms a cyclic heterotetrameric complex composed of two molecules of XerC and two molecules of XerD.</text>
</comment>
<dbReference type="InterPro" id="IPR013762">
    <property type="entry name" value="Integrase-like_cat_sf"/>
</dbReference>
<dbReference type="AlphaFoldDB" id="A0A163CN76"/>
<dbReference type="CDD" id="cd00798">
    <property type="entry name" value="INT_XerDC_C"/>
    <property type="match status" value="1"/>
</dbReference>
<evidence type="ECO:0000256" key="9">
    <source>
        <dbReference type="ARBA" id="ARBA00023172"/>
    </source>
</evidence>
<dbReference type="PROSITE" id="PS51900">
    <property type="entry name" value="CB"/>
    <property type="match status" value="1"/>
</dbReference>
<feature type="active site" evidence="11">
    <location>
        <position position="241"/>
    </location>
</feature>
<dbReference type="HAMAP" id="MF_01807">
    <property type="entry name" value="Recomb_XerD"/>
    <property type="match status" value="1"/>
</dbReference>
<keyword evidence="5 11" id="KW-0132">Cell division</keyword>
<dbReference type="STRING" id="1452487.AVW16_10610"/>
<dbReference type="Gene3D" id="1.10.443.10">
    <property type="entry name" value="Intergrase catalytic core"/>
    <property type="match status" value="1"/>
</dbReference>
<gene>
    <name evidence="11 14" type="primary">xerD</name>
    <name evidence="14" type="ORF">AVW16_10610</name>
</gene>
<evidence type="ECO:0000256" key="8">
    <source>
        <dbReference type="ARBA" id="ARBA00023125"/>
    </source>
</evidence>
<dbReference type="InterPro" id="IPR044068">
    <property type="entry name" value="CB"/>
</dbReference>
<dbReference type="PROSITE" id="PS51898">
    <property type="entry name" value="TYR_RECOMBINASE"/>
    <property type="match status" value="1"/>
</dbReference>
<name>A0A163CN76_9NEIS</name>
<reference evidence="15" key="1">
    <citation type="submission" date="2016-01" db="EMBL/GenBank/DDBJ databases">
        <title>Draft genome of Chromobacterium sp. F49.</title>
        <authorList>
            <person name="Hong K.W."/>
        </authorList>
    </citation>
    <scope>NUCLEOTIDE SEQUENCE [LARGE SCALE GENOMIC DNA]</scope>
    <source>
        <strain evidence="15">CN10</strain>
    </source>
</reference>
<feature type="active site" evidence="11">
    <location>
        <position position="244"/>
    </location>
</feature>
<dbReference type="InterPro" id="IPR004107">
    <property type="entry name" value="Integrase_SAM-like_N"/>
</dbReference>
<dbReference type="Pfam" id="PF02899">
    <property type="entry name" value="Phage_int_SAM_1"/>
    <property type="match status" value="1"/>
</dbReference>
<comment type="subcellular location">
    <subcellularLocation>
        <location evidence="1 11">Cytoplasm</location>
    </subcellularLocation>
</comment>
<organism evidence="14 15">
    <name type="scientific">Crenobacter luteus</name>
    <dbReference type="NCBI Taxonomy" id="1452487"/>
    <lineage>
        <taxon>Bacteria</taxon>
        <taxon>Pseudomonadati</taxon>
        <taxon>Pseudomonadota</taxon>
        <taxon>Betaproteobacteria</taxon>
        <taxon>Neisseriales</taxon>
        <taxon>Neisseriaceae</taxon>
        <taxon>Crenobacter</taxon>
    </lineage>
</organism>
<dbReference type="InterPro" id="IPR050090">
    <property type="entry name" value="Tyrosine_recombinase_XerCD"/>
</dbReference>
<dbReference type="InterPro" id="IPR002104">
    <property type="entry name" value="Integrase_catalytic"/>
</dbReference>
<comment type="caution">
    <text evidence="14">The sequence shown here is derived from an EMBL/GenBank/DDBJ whole genome shotgun (WGS) entry which is preliminary data.</text>
</comment>
<dbReference type="GO" id="GO:0005737">
    <property type="term" value="C:cytoplasm"/>
    <property type="evidence" value="ECO:0007669"/>
    <property type="project" value="UniProtKB-SubCell"/>
</dbReference>
<dbReference type="InterPro" id="IPR010998">
    <property type="entry name" value="Integrase_recombinase_N"/>
</dbReference>
<evidence type="ECO:0000256" key="11">
    <source>
        <dbReference type="HAMAP-Rule" id="MF_01807"/>
    </source>
</evidence>
<dbReference type="RefSeq" id="WP_066611805.1">
    <property type="nucleotide sequence ID" value="NZ_LQQU01000017.1"/>
</dbReference>
<dbReference type="InterPro" id="IPR023009">
    <property type="entry name" value="Tyrosine_recombinase_XerC/XerD"/>
</dbReference>
<evidence type="ECO:0000313" key="14">
    <source>
        <dbReference type="EMBL" id="KZE32827.1"/>
    </source>
</evidence>
<dbReference type="PANTHER" id="PTHR30349">
    <property type="entry name" value="PHAGE INTEGRASE-RELATED"/>
    <property type="match status" value="1"/>
</dbReference>
<dbReference type="Gene3D" id="1.10.150.130">
    <property type="match status" value="1"/>
</dbReference>
<feature type="active site" evidence="11">
    <location>
        <position position="147"/>
    </location>
</feature>
<dbReference type="NCBIfam" id="TIGR02225">
    <property type="entry name" value="recomb_XerD"/>
    <property type="match status" value="1"/>
</dbReference>
<dbReference type="SUPFAM" id="SSF56349">
    <property type="entry name" value="DNA breaking-rejoining enzymes"/>
    <property type="match status" value="1"/>
</dbReference>
<accession>A0A163CN76</accession>
<evidence type="ECO:0000256" key="3">
    <source>
        <dbReference type="ARBA" id="ARBA00015810"/>
    </source>
</evidence>
<dbReference type="GO" id="GO:0007059">
    <property type="term" value="P:chromosome segregation"/>
    <property type="evidence" value="ECO:0007669"/>
    <property type="project" value="UniProtKB-UniRule"/>
</dbReference>
<keyword evidence="10 11" id="KW-0131">Cell cycle</keyword>
<dbReference type="SUPFAM" id="SSF47823">
    <property type="entry name" value="lambda integrase-like, N-terminal domain"/>
    <property type="match status" value="1"/>
</dbReference>
<dbReference type="Pfam" id="PF00589">
    <property type="entry name" value="Phage_integrase"/>
    <property type="match status" value="1"/>
</dbReference>
<dbReference type="NCBIfam" id="NF001399">
    <property type="entry name" value="PRK00283.1"/>
    <property type="match status" value="1"/>
</dbReference>
<proteinExistence type="inferred from homology"/>
<keyword evidence="4 11" id="KW-0963">Cytoplasm</keyword>
<feature type="active site" evidence="11">
    <location>
        <position position="171"/>
    </location>
</feature>
<feature type="domain" description="Core-binding (CB)" evidence="13">
    <location>
        <begin position="4"/>
        <end position="86"/>
    </location>
</feature>
<dbReference type="InterPro" id="IPR011932">
    <property type="entry name" value="Recomb_XerD"/>
</dbReference>
<keyword evidence="15" id="KW-1185">Reference proteome</keyword>
<evidence type="ECO:0000256" key="6">
    <source>
        <dbReference type="ARBA" id="ARBA00022829"/>
    </source>
</evidence>
<keyword evidence="9 11" id="KW-0233">DNA recombination</keyword>
<evidence type="ECO:0000256" key="1">
    <source>
        <dbReference type="ARBA" id="ARBA00004496"/>
    </source>
</evidence>
<evidence type="ECO:0000256" key="7">
    <source>
        <dbReference type="ARBA" id="ARBA00022908"/>
    </source>
</evidence>
<evidence type="ECO:0000256" key="4">
    <source>
        <dbReference type="ARBA" id="ARBA00022490"/>
    </source>
</evidence>
<keyword evidence="8 11" id="KW-0238">DNA-binding</keyword>
<dbReference type="OrthoDB" id="9801717at2"/>
<feature type="domain" description="Tyr recombinase" evidence="12">
    <location>
        <begin position="107"/>
        <end position="289"/>
    </location>
</feature>
<sequence length="295" mass="32297">MKPADDAAAVETFLVYLWQAENLADKTRDAYRADLTKLTARLLARGTTLLAADADTLREVLAGDASRASTRARLVTSVRRFYRHAQGAGWRDDDPSVRLATPRRGLTLPRTLSERSVDILLAAPDVATPVGLRDKAMLELLYATGLRVSELVALKLGQFDLNEGCLTTIGKGDKERKVPMGQVAIRHLERYLAKGRATLLGSGRNDALFIGERGAPLTRQGAWLIISRYASACGLDGVSPHTLRHAFATHLVNHGADLRVVQLLLGHADITTTQIYTHVARERLKALHAQHHPRG</sequence>
<protein>
    <recommendedName>
        <fullName evidence="3 11">Tyrosine recombinase XerD</fullName>
    </recommendedName>
</protein>
<evidence type="ECO:0000259" key="12">
    <source>
        <dbReference type="PROSITE" id="PS51898"/>
    </source>
</evidence>
<dbReference type="GO" id="GO:0051301">
    <property type="term" value="P:cell division"/>
    <property type="evidence" value="ECO:0007669"/>
    <property type="project" value="UniProtKB-KW"/>
</dbReference>
<evidence type="ECO:0000256" key="5">
    <source>
        <dbReference type="ARBA" id="ARBA00022618"/>
    </source>
</evidence>
<dbReference type="EMBL" id="LQQU01000017">
    <property type="protein sequence ID" value="KZE32827.1"/>
    <property type="molecule type" value="Genomic_DNA"/>
</dbReference>
<evidence type="ECO:0000313" key="15">
    <source>
        <dbReference type="Proteomes" id="UP000076625"/>
    </source>
</evidence>
<evidence type="ECO:0000256" key="2">
    <source>
        <dbReference type="ARBA" id="ARBA00010450"/>
    </source>
</evidence>
<dbReference type="InterPro" id="IPR011010">
    <property type="entry name" value="DNA_brk_join_enz"/>
</dbReference>
<feature type="active site" description="O-(3'-phospho-DNA)-tyrosine intermediate" evidence="11">
    <location>
        <position position="276"/>
    </location>
</feature>
<evidence type="ECO:0000256" key="10">
    <source>
        <dbReference type="ARBA" id="ARBA00023306"/>
    </source>
</evidence>
<comment type="function">
    <text evidence="11">Site-specific tyrosine recombinase, which acts by catalyzing the cutting and rejoining of the recombining DNA molecules. The XerC-XerD complex is essential to convert dimers of the bacterial chromosome into monomers to permit their segregation at cell division. It also contributes to the segregational stability of plasmids.</text>
</comment>
<dbReference type="PANTHER" id="PTHR30349:SF90">
    <property type="entry name" value="TYROSINE RECOMBINASE XERD"/>
    <property type="match status" value="1"/>
</dbReference>
<dbReference type="GO" id="GO:0009037">
    <property type="term" value="F:tyrosine-based site-specific recombinase activity"/>
    <property type="evidence" value="ECO:0007669"/>
    <property type="project" value="UniProtKB-UniRule"/>
</dbReference>